<keyword evidence="4 8" id="KW-0915">Sodium</keyword>
<comment type="similarity">
    <text evidence="8">Belongs to the NqrA family.</text>
</comment>
<sequence>MSKDIRIRKGLDIKLVGEAEKVTSEATKSNVYAIKPDDFHGIVPKVIAKQGTEVKAGEPLFHSKTNENMLFPSPVSGEVVEIVRGAKRKILTFKILADKEQQFADYGAKDVKSMSGEDIKSHLLASGCWPFIKQRPYDVIANPEVAPKAIFISAYATAPLAADLEYVLTGKEKELQAAVTALSKLTEGDVHVSIGKNGSSPFTGLDNITIHNVSGPHPAGNVGVQIAKVDPINKGEVVWVVNPQDLVIIGELLLTGKFNAERIIALAGSSVKSPKYFKTKIGAEVSSVVYDSGVNDNNIRVISGNVLTGDNVKPDGHLGFYHDMITVIPEGNDYEFFGWNKPIFNKISPSRALTFSWLFPNKKYDLNTNTNGEHRAFVVTGNYESVFPMDIYPLQILKACAVNDLDAMEQLGMYEVAPEDFALTEFICVSKQPHQQIIREGLDLMLKEIG</sequence>
<keyword evidence="7 8" id="KW-0739">Sodium transport</keyword>
<dbReference type="Proteomes" id="UP001501758">
    <property type="component" value="Unassembled WGS sequence"/>
</dbReference>
<evidence type="ECO:0000256" key="7">
    <source>
        <dbReference type="ARBA" id="ARBA00023201"/>
    </source>
</evidence>
<name>A0ABP3TVP1_9FLAO</name>
<dbReference type="NCBIfam" id="NF003761">
    <property type="entry name" value="PRK05352.1-4"/>
    <property type="match status" value="1"/>
</dbReference>
<comment type="caution">
    <text evidence="12">The sequence shown here is derived from an EMBL/GenBank/DDBJ whole genome shotgun (WGS) entry which is preliminary data.</text>
</comment>
<keyword evidence="13" id="KW-1185">Reference proteome</keyword>
<evidence type="ECO:0000256" key="4">
    <source>
        <dbReference type="ARBA" id="ARBA00023053"/>
    </source>
</evidence>
<dbReference type="NCBIfam" id="TIGR01936">
    <property type="entry name" value="nqrA"/>
    <property type="match status" value="1"/>
</dbReference>
<reference evidence="13" key="1">
    <citation type="journal article" date="2019" name="Int. J. Syst. Evol. Microbiol.">
        <title>The Global Catalogue of Microorganisms (GCM) 10K type strain sequencing project: providing services to taxonomists for standard genome sequencing and annotation.</title>
        <authorList>
            <consortium name="The Broad Institute Genomics Platform"/>
            <consortium name="The Broad Institute Genome Sequencing Center for Infectious Disease"/>
            <person name="Wu L."/>
            <person name="Ma J."/>
        </authorList>
    </citation>
    <scope>NUCLEOTIDE SEQUENCE [LARGE SCALE GENOMIC DNA]</scope>
    <source>
        <strain evidence="13">JCM 15974</strain>
    </source>
</reference>
<evidence type="ECO:0000256" key="3">
    <source>
        <dbReference type="ARBA" id="ARBA00023027"/>
    </source>
</evidence>
<keyword evidence="6 8" id="KW-0830">Ubiquinone</keyword>
<dbReference type="EMBL" id="BAAAGE010000001">
    <property type="protein sequence ID" value="GAA0718817.1"/>
    <property type="molecule type" value="Genomic_DNA"/>
</dbReference>
<dbReference type="Pfam" id="PF05896">
    <property type="entry name" value="NQRA_N"/>
    <property type="match status" value="1"/>
</dbReference>
<comment type="catalytic activity">
    <reaction evidence="8">
        <text>a ubiquinone + n Na(+)(in) + NADH + H(+) = a ubiquinol + n Na(+)(out) + NAD(+)</text>
        <dbReference type="Rhea" id="RHEA:47748"/>
        <dbReference type="Rhea" id="RHEA-COMP:9565"/>
        <dbReference type="Rhea" id="RHEA-COMP:9566"/>
        <dbReference type="ChEBI" id="CHEBI:15378"/>
        <dbReference type="ChEBI" id="CHEBI:16389"/>
        <dbReference type="ChEBI" id="CHEBI:17976"/>
        <dbReference type="ChEBI" id="CHEBI:29101"/>
        <dbReference type="ChEBI" id="CHEBI:57540"/>
        <dbReference type="ChEBI" id="CHEBI:57945"/>
        <dbReference type="EC" id="7.2.1.1"/>
    </reaction>
</comment>
<dbReference type="InterPro" id="IPR056148">
    <property type="entry name" value="NQRA_2nd"/>
</dbReference>
<dbReference type="Pfam" id="PF11973">
    <property type="entry name" value="NQRA_SLBB"/>
    <property type="match status" value="1"/>
</dbReference>
<evidence type="ECO:0000256" key="5">
    <source>
        <dbReference type="ARBA" id="ARBA00023065"/>
    </source>
</evidence>
<dbReference type="InterPro" id="IPR056147">
    <property type="entry name" value="NQRA_N"/>
</dbReference>
<evidence type="ECO:0000313" key="12">
    <source>
        <dbReference type="EMBL" id="GAA0718817.1"/>
    </source>
</evidence>
<keyword evidence="1 8" id="KW-0813">Transport</keyword>
<feature type="domain" description="NqrA second alpha/beta" evidence="11">
    <location>
        <begin position="115"/>
        <end position="258"/>
    </location>
</feature>
<gene>
    <name evidence="8" type="primary">nqrA</name>
    <name evidence="12" type="ORF">GCM10009430_17420</name>
</gene>
<evidence type="ECO:0000259" key="10">
    <source>
        <dbReference type="Pfam" id="PF11973"/>
    </source>
</evidence>
<dbReference type="InterPro" id="IPR008703">
    <property type="entry name" value="NqrA"/>
</dbReference>
<evidence type="ECO:0000256" key="1">
    <source>
        <dbReference type="ARBA" id="ARBA00022448"/>
    </source>
</evidence>
<proteinExistence type="inferred from homology"/>
<dbReference type="RefSeq" id="WP_343911936.1">
    <property type="nucleotide sequence ID" value="NZ_BAAAGE010000001.1"/>
</dbReference>
<comment type="subunit">
    <text evidence="8">Composed of six subunits; NqrA, NqrB, NqrC, NqrD, NqrE and NqrF.</text>
</comment>
<evidence type="ECO:0000313" key="13">
    <source>
        <dbReference type="Proteomes" id="UP001501758"/>
    </source>
</evidence>
<dbReference type="InterPro" id="IPR022615">
    <property type="entry name" value="NqrA_C_domain"/>
</dbReference>
<evidence type="ECO:0000259" key="9">
    <source>
        <dbReference type="Pfam" id="PF05896"/>
    </source>
</evidence>
<evidence type="ECO:0000256" key="2">
    <source>
        <dbReference type="ARBA" id="ARBA00022967"/>
    </source>
</evidence>
<evidence type="ECO:0000259" key="11">
    <source>
        <dbReference type="Pfam" id="PF24836"/>
    </source>
</evidence>
<dbReference type="HAMAP" id="MF_00425">
    <property type="entry name" value="NqrA"/>
    <property type="match status" value="1"/>
</dbReference>
<dbReference type="Pfam" id="PF24836">
    <property type="entry name" value="NQRA_2nd"/>
    <property type="match status" value="1"/>
</dbReference>
<feature type="domain" description="Na(+)-translocating NADH-quinone reductase subunit A C-terminal" evidence="10">
    <location>
        <begin position="263"/>
        <end position="312"/>
    </location>
</feature>
<dbReference type="PANTHER" id="PTHR37839">
    <property type="entry name" value="NA(+)-TRANSLOCATING NADH-QUINONE REDUCTASE SUBUNIT A"/>
    <property type="match status" value="1"/>
</dbReference>
<evidence type="ECO:0000256" key="6">
    <source>
        <dbReference type="ARBA" id="ARBA00023075"/>
    </source>
</evidence>
<keyword evidence="5 8" id="KW-0406">Ion transport</keyword>
<feature type="domain" description="NqrA N-terminal barrel-sandwich hybrid" evidence="9">
    <location>
        <begin position="5"/>
        <end position="97"/>
    </location>
</feature>
<keyword evidence="2 8" id="KW-1278">Translocase</keyword>
<accession>A0ABP3TVP1</accession>
<protein>
    <recommendedName>
        <fullName evidence="8">Na(+)-translocating NADH-quinone reductase subunit A</fullName>
        <shortName evidence="8">Na(+)-NQR subunit A</shortName>
        <shortName evidence="8">Na(+)-translocating NQR subunit A</shortName>
        <ecNumber evidence="8">7.2.1.1</ecNumber>
    </recommendedName>
    <alternativeName>
        <fullName evidence="8">NQR complex subunit A</fullName>
    </alternativeName>
    <alternativeName>
        <fullName evidence="8">NQR-1 subunit A</fullName>
    </alternativeName>
</protein>
<evidence type="ECO:0000256" key="8">
    <source>
        <dbReference type="HAMAP-Rule" id="MF_00425"/>
    </source>
</evidence>
<organism evidence="12 13">
    <name type="scientific">Aquimarina litoralis</name>
    <dbReference type="NCBI Taxonomy" id="584605"/>
    <lineage>
        <taxon>Bacteria</taxon>
        <taxon>Pseudomonadati</taxon>
        <taxon>Bacteroidota</taxon>
        <taxon>Flavobacteriia</taxon>
        <taxon>Flavobacteriales</taxon>
        <taxon>Flavobacteriaceae</taxon>
        <taxon>Aquimarina</taxon>
    </lineage>
</organism>
<dbReference type="EC" id="7.2.1.1" evidence="8"/>
<dbReference type="PANTHER" id="PTHR37839:SF1">
    <property type="entry name" value="NA(+)-TRANSLOCATING NADH-QUINONE REDUCTASE SUBUNIT A"/>
    <property type="match status" value="1"/>
</dbReference>
<comment type="function">
    <text evidence="8">NQR complex catalyzes the reduction of ubiquinone-1 to ubiquinol by two successive reactions, coupled with the transport of Na(+) ions from the cytoplasm to the periplasm. NqrA to NqrE are probably involved in the second step, the conversion of ubisemiquinone to ubiquinol.</text>
</comment>
<keyword evidence="3 8" id="KW-0520">NAD</keyword>